<feature type="compositionally biased region" description="Polar residues" evidence="4">
    <location>
        <begin position="1"/>
        <end position="15"/>
    </location>
</feature>
<dbReference type="GO" id="GO:0003700">
    <property type="term" value="F:DNA-binding transcription factor activity"/>
    <property type="evidence" value="ECO:0007669"/>
    <property type="project" value="TreeGrafter"/>
</dbReference>
<dbReference type="EMBL" id="FNGE01000001">
    <property type="protein sequence ID" value="SDK52068.1"/>
    <property type="molecule type" value="Genomic_DNA"/>
</dbReference>
<dbReference type="Pfam" id="PF01614">
    <property type="entry name" value="IclR_C"/>
    <property type="match status" value="1"/>
</dbReference>
<evidence type="ECO:0000256" key="3">
    <source>
        <dbReference type="ARBA" id="ARBA00023163"/>
    </source>
</evidence>
<keyword evidence="1" id="KW-0805">Transcription regulation</keyword>
<dbReference type="PROSITE" id="PS51078">
    <property type="entry name" value="ICLR_ED"/>
    <property type="match status" value="1"/>
</dbReference>
<evidence type="ECO:0000256" key="1">
    <source>
        <dbReference type="ARBA" id="ARBA00023015"/>
    </source>
</evidence>
<evidence type="ECO:0000256" key="4">
    <source>
        <dbReference type="SAM" id="MobiDB-lite"/>
    </source>
</evidence>
<dbReference type="InterPro" id="IPR005471">
    <property type="entry name" value="Tscrpt_reg_IclR_N"/>
</dbReference>
<dbReference type="PANTHER" id="PTHR30136">
    <property type="entry name" value="HELIX-TURN-HELIX TRANSCRIPTIONAL REGULATOR, ICLR FAMILY"/>
    <property type="match status" value="1"/>
</dbReference>
<evidence type="ECO:0000259" key="5">
    <source>
        <dbReference type="PROSITE" id="PS51077"/>
    </source>
</evidence>
<dbReference type="InterPro" id="IPR036390">
    <property type="entry name" value="WH_DNA-bd_sf"/>
</dbReference>
<dbReference type="STRING" id="525640.SAMN04487971_101252"/>
<sequence>MNDTRPQKGPATSSGRPAREGPAAGSPAVDRALMLLDTLAEGDGLSLSELGRRLGLAPSTVHRLLGALAARRLAEVDPATQLWGVGPGAFRLGAAFLRRGGLAERARPVLAQLAEASGETAVLAVADGDSALVVAEVPGTSSLRAVLPPGTRLPYHATAPGKALIAHLPLAQVRALLGRAPLPALTGRSITDQGELTADLATLRHGGWLTERGESAVGQNGIAAPVFGGAGDPVAALGLAGPSTRLDDAALAALGPQLAEAAAVLGAALGGPARHLSPAAQGR</sequence>
<keyword evidence="2" id="KW-0238">DNA-binding</keyword>
<evidence type="ECO:0000313" key="8">
    <source>
        <dbReference type="Proteomes" id="UP000199555"/>
    </source>
</evidence>
<accession>A0A1G9CKB6</accession>
<dbReference type="PANTHER" id="PTHR30136:SF24">
    <property type="entry name" value="HTH-TYPE TRANSCRIPTIONAL REPRESSOR ALLR"/>
    <property type="match status" value="1"/>
</dbReference>
<evidence type="ECO:0000313" key="7">
    <source>
        <dbReference type="EMBL" id="SDK52068.1"/>
    </source>
</evidence>
<dbReference type="OrthoDB" id="9807558at2"/>
<feature type="domain" description="IclR-ED" evidence="6">
    <location>
        <begin position="88"/>
        <end position="271"/>
    </location>
</feature>
<feature type="region of interest" description="Disordered" evidence="4">
    <location>
        <begin position="1"/>
        <end position="26"/>
    </location>
</feature>
<feature type="domain" description="HTH iclR-type" evidence="5">
    <location>
        <begin position="26"/>
        <end position="87"/>
    </location>
</feature>
<dbReference type="GO" id="GO:0045892">
    <property type="term" value="P:negative regulation of DNA-templated transcription"/>
    <property type="evidence" value="ECO:0007669"/>
    <property type="project" value="TreeGrafter"/>
</dbReference>
<organism evidence="7 8">
    <name type="scientific">Paracoccus chinensis</name>
    <dbReference type="NCBI Taxonomy" id="525640"/>
    <lineage>
        <taxon>Bacteria</taxon>
        <taxon>Pseudomonadati</taxon>
        <taxon>Pseudomonadota</taxon>
        <taxon>Alphaproteobacteria</taxon>
        <taxon>Rhodobacterales</taxon>
        <taxon>Paracoccaceae</taxon>
        <taxon>Paracoccus</taxon>
    </lineage>
</organism>
<proteinExistence type="predicted"/>
<evidence type="ECO:0000259" key="6">
    <source>
        <dbReference type="PROSITE" id="PS51078"/>
    </source>
</evidence>
<dbReference type="GO" id="GO:0003677">
    <property type="term" value="F:DNA binding"/>
    <property type="evidence" value="ECO:0007669"/>
    <property type="project" value="UniProtKB-KW"/>
</dbReference>
<dbReference type="InterPro" id="IPR036388">
    <property type="entry name" value="WH-like_DNA-bd_sf"/>
</dbReference>
<dbReference type="Pfam" id="PF09339">
    <property type="entry name" value="HTH_IclR"/>
    <property type="match status" value="1"/>
</dbReference>
<dbReference type="InterPro" id="IPR050707">
    <property type="entry name" value="HTH_MetabolicPath_Reg"/>
</dbReference>
<dbReference type="SUPFAM" id="SSF55781">
    <property type="entry name" value="GAF domain-like"/>
    <property type="match status" value="1"/>
</dbReference>
<protein>
    <submittedName>
        <fullName evidence="7">Transcriptional regulator, IclR family</fullName>
    </submittedName>
</protein>
<keyword evidence="8" id="KW-1185">Reference proteome</keyword>
<keyword evidence="3" id="KW-0804">Transcription</keyword>
<dbReference type="RefSeq" id="WP_090751820.1">
    <property type="nucleotide sequence ID" value="NZ_FNGE01000001.1"/>
</dbReference>
<dbReference type="InterPro" id="IPR029016">
    <property type="entry name" value="GAF-like_dom_sf"/>
</dbReference>
<dbReference type="Gene3D" id="1.10.10.10">
    <property type="entry name" value="Winged helix-like DNA-binding domain superfamily/Winged helix DNA-binding domain"/>
    <property type="match status" value="1"/>
</dbReference>
<dbReference type="SMART" id="SM00346">
    <property type="entry name" value="HTH_ICLR"/>
    <property type="match status" value="1"/>
</dbReference>
<dbReference type="Gene3D" id="3.30.450.40">
    <property type="match status" value="1"/>
</dbReference>
<dbReference type="Proteomes" id="UP000199555">
    <property type="component" value="Unassembled WGS sequence"/>
</dbReference>
<dbReference type="AlphaFoldDB" id="A0A1G9CKB6"/>
<dbReference type="InterPro" id="IPR014757">
    <property type="entry name" value="Tscrpt_reg_IclR_C"/>
</dbReference>
<dbReference type="PROSITE" id="PS51077">
    <property type="entry name" value="HTH_ICLR"/>
    <property type="match status" value="1"/>
</dbReference>
<dbReference type="SUPFAM" id="SSF46785">
    <property type="entry name" value="Winged helix' DNA-binding domain"/>
    <property type="match status" value="1"/>
</dbReference>
<name>A0A1G9CKB6_9RHOB</name>
<gene>
    <name evidence="7" type="ORF">SAMN04487971_101252</name>
</gene>
<reference evidence="8" key="1">
    <citation type="submission" date="2016-10" db="EMBL/GenBank/DDBJ databases">
        <authorList>
            <person name="Varghese N."/>
            <person name="Submissions S."/>
        </authorList>
    </citation>
    <scope>NUCLEOTIDE SEQUENCE [LARGE SCALE GENOMIC DNA]</scope>
    <source>
        <strain evidence="8">CGMCC 1.7655</strain>
    </source>
</reference>
<evidence type="ECO:0000256" key="2">
    <source>
        <dbReference type="ARBA" id="ARBA00023125"/>
    </source>
</evidence>